<dbReference type="InterPro" id="IPR048540">
    <property type="entry name" value="Rrn7_cyclin_N"/>
</dbReference>
<feature type="compositionally biased region" description="Basic and acidic residues" evidence="10">
    <location>
        <begin position="127"/>
        <end position="141"/>
    </location>
</feature>
<evidence type="ECO:0000256" key="7">
    <source>
        <dbReference type="ARBA" id="ARBA00023125"/>
    </source>
</evidence>
<dbReference type="EMBL" id="BPWL01000002">
    <property type="protein sequence ID" value="GJJ07554.1"/>
    <property type="molecule type" value="Genomic_DNA"/>
</dbReference>
<keyword evidence="13" id="KW-1185">Reference proteome</keyword>
<evidence type="ECO:0000313" key="12">
    <source>
        <dbReference type="EMBL" id="GJJ07554.1"/>
    </source>
</evidence>
<evidence type="ECO:0000256" key="3">
    <source>
        <dbReference type="ARBA" id="ARBA00022723"/>
    </source>
</evidence>
<gene>
    <name evidence="12" type="ORF">Clacol_001756</name>
</gene>
<evidence type="ECO:0000313" key="13">
    <source>
        <dbReference type="Proteomes" id="UP001050691"/>
    </source>
</evidence>
<dbReference type="AlphaFoldDB" id="A0AAV5A473"/>
<evidence type="ECO:0000256" key="9">
    <source>
        <dbReference type="ARBA" id="ARBA00023242"/>
    </source>
</evidence>
<keyword evidence="5" id="KW-0862">Zinc</keyword>
<evidence type="ECO:0000256" key="2">
    <source>
        <dbReference type="ARBA" id="ARBA00006899"/>
    </source>
</evidence>
<dbReference type="Proteomes" id="UP001050691">
    <property type="component" value="Unassembled WGS sequence"/>
</dbReference>
<evidence type="ECO:0000256" key="4">
    <source>
        <dbReference type="ARBA" id="ARBA00022771"/>
    </source>
</evidence>
<proteinExistence type="inferred from homology"/>
<comment type="caution">
    <text evidence="12">The sequence shown here is derived from an EMBL/GenBank/DDBJ whole genome shotgun (WGS) entry which is preliminary data.</text>
</comment>
<evidence type="ECO:0000259" key="11">
    <source>
        <dbReference type="Pfam" id="PF20644"/>
    </source>
</evidence>
<evidence type="ECO:0000256" key="5">
    <source>
        <dbReference type="ARBA" id="ARBA00022833"/>
    </source>
</evidence>
<comment type="similarity">
    <text evidence="2">Belongs to the RRN7/TAF1B family.</text>
</comment>
<sequence>MPRRCPVCKSKEWHKQPSSGLLICSEGHALQNYRNETSERNPGPHAMRQRHMRNLKNRGQIIHENESVYYGPQARYLYFEALQLILRMQISFLIKEWNLPAEFELICRDLWSLHLNTLQRPPQPEPHLSRQGDLSSHDSGARAKQTVDSSSESEEANIMKTRALENELEQLFEDMSETDLFDHDNSDADLNDLELNDTATVRRHVRNTLEVPAGNIAILILGCWTLRMPVMYIDFIRIYTDFTERTGIA</sequence>
<dbReference type="InterPro" id="IPR033599">
    <property type="entry name" value="TAF1B/Rrn7"/>
</dbReference>
<dbReference type="GO" id="GO:0008270">
    <property type="term" value="F:zinc ion binding"/>
    <property type="evidence" value="ECO:0007669"/>
    <property type="project" value="UniProtKB-KW"/>
</dbReference>
<organism evidence="12 13">
    <name type="scientific">Clathrus columnatus</name>
    <dbReference type="NCBI Taxonomy" id="1419009"/>
    <lineage>
        <taxon>Eukaryota</taxon>
        <taxon>Fungi</taxon>
        <taxon>Dikarya</taxon>
        <taxon>Basidiomycota</taxon>
        <taxon>Agaricomycotina</taxon>
        <taxon>Agaricomycetes</taxon>
        <taxon>Phallomycetidae</taxon>
        <taxon>Phallales</taxon>
        <taxon>Clathraceae</taxon>
        <taxon>Clathrus</taxon>
    </lineage>
</organism>
<comment type="subcellular location">
    <subcellularLocation>
        <location evidence="1">Nucleus</location>
        <location evidence="1">Nucleolus</location>
    </subcellularLocation>
</comment>
<dbReference type="PANTHER" id="PTHR31576">
    <property type="entry name" value="TATA BOX-BINDING PROTEIN-ASSOCIATED FACTOR RNA POLYMERASE I SUBUNIT B"/>
    <property type="match status" value="1"/>
</dbReference>
<evidence type="ECO:0000256" key="8">
    <source>
        <dbReference type="ARBA" id="ARBA00023163"/>
    </source>
</evidence>
<protein>
    <recommendedName>
        <fullName evidence="11">Rrn7/TAF1B N-terminal cyclin domain-containing protein</fullName>
    </recommendedName>
</protein>
<dbReference type="GO" id="GO:0070860">
    <property type="term" value="C:RNA polymerase I core factor complex"/>
    <property type="evidence" value="ECO:0007669"/>
    <property type="project" value="InterPro"/>
</dbReference>
<feature type="region of interest" description="Disordered" evidence="10">
    <location>
        <begin position="121"/>
        <end position="156"/>
    </location>
</feature>
<dbReference type="Pfam" id="PF20644">
    <property type="entry name" value="Rrn7_cyclin_N"/>
    <property type="match status" value="1"/>
</dbReference>
<name>A0AAV5A473_9AGAM</name>
<dbReference type="GO" id="GO:0042790">
    <property type="term" value="P:nucleolar large rRNA transcription by RNA polymerase I"/>
    <property type="evidence" value="ECO:0007669"/>
    <property type="project" value="TreeGrafter"/>
</dbReference>
<keyword evidence="8" id="KW-0804">Transcription</keyword>
<keyword evidence="6" id="KW-0805">Transcription regulation</keyword>
<accession>A0AAV5A473</accession>
<evidence type="ECO:0000256" key="10">
    <source>
        <dbReference type="SAM" id="MobiDB-lite"/>
    </source>
</evidence>
<evidence type="ECO:0000256" key="1">
    <source>
        <dbReference type="ARBA" id="ARBA00004604"/>
    </source>
</evidence>
<feature type="domain" description="Rrn7/TAF1B N-terminal cyclin" evidence="11">
    <location>
        <begin position="82"/>
        <end position="240"/>
    </location>
</feature>
<keyword evidence="7" id="KW-0238">DNA-binding</keyword>
<evidence type="ECO:0000256" key="6">
    <source>
        <dbReference type="ARBA" id="ARBA00023015"/>
    </source>
</evidence>
<keyword evidence="4" id="KW-0863">Zinc-finger</keyword>
<dbReference type="GO" id="GO:0001164">
    <property type="term" value="F:RNA polymerase I core promoter sequence-specific DNA binding"/>
    <property type="evidence" value="ECO:0007669"/>
    <property type="project" value="InterPro"/>
</dbReference>
<dbReference type="PANTHER" id="PTHR31576:SF2">
    <property type="entry name" value="TATA BOX-BINDING PROTEIN-ASSOCIATED FACTOR RNA POLYMERASE I SUBUNIT B"/>
    <property type="match status" value="1"/>
</dbReference>
<reference evidence="12" key="1">
    <citation type="submission" date="2021-10" db="EMBL/GenBank/DDBJ databases">
        <title>De novo Genome Assembly of Clathrus columnatus (Basidiomycota, Fungi) Using Illumina and Nanopore Sequence Data.</title>
        <authorList>
            <person name="Ogiso-Tanaka E."/>
            <person name="Itagaki H."/>
            <person name="Hosoya T."/>
            <person name="Hosaka K."/>
        </authorList>
    </citation>
    <scope>NUCLEOTIDE SEQUENCE</scope>
    <source>
        <strain evidence="12">MO-923</strain>
    </source>
</reference>
<keyword evidence="9" id="KW-0539">Nucleus</keyword>
<keyword evidence="3" id="KW-0479">Metal-binding</keyword>